<dbReference type="GO" id="GO:0006935">
    <property type="term" value="P:chemotaxis"/>
    <property type="evidence" value="ECO:0007669"/>
    <property type="project" value="InterPro"/>
</dbReference>
<keyword evidence="3 8" id="KW-0812">Transmembrane</keyword>
<dbReference type="InterPro" id="IPR046786">
    <property type="entry name" value="MotA_N"/>
</dbReference>
<dbReference type="GO" id="GO:0015031">
    <property type="term" value="P:protein transport"/>
    <property type="evidence" value="ECO:0007669"/>
    <property type="project" value="UniProtKB-KW"/>
</dbReference>
<dbReference type="Proteomes" id="UP000741360">
    <property type="component" value="Unassembled WGS sequence"/>
</dbReference>
<dbReference type="PANTHER" id="PTHR30433">
    <property type="entry name" value="CHEMOTAXIS PROTEIN MOTA"/>
    <property type="match status" value="1"/>
</dbReference>
<keyword evidence="7" id="KW-0653">Protein transport</keyword>
<evidence type="ECO:0000256" key="8">
    <source>
        <dbReference type="SAM" id="Phobius"/>
    </source>
</evidence>
<evidence type="ECO:0000256" key="6">
    <source>
        <dbReference type="ARBA" id="ARBA00023136"/>
    </source>
</evidence>
<dbReference type="Pfam" id="PF01618">
    <property type="entry name" value="MotA_ExbB"/>
    <property type="match status" value="1"/>
</dbReference>
<reference evidence="11" key="1">
    <citation type="submission" date="2020-07" db="EMBL/GenBank/DDBJ databases">
        <title>Huge and variable diversity of episymbiotic CPR bacteria and DPANN archaea in groundwater ecosystems.</title>
        <authorList>
            <person name="He C.Y."/>
            <person name="Keren R."/>
            <person name="Whittaker M."/>
            <person name="Farag I.F."/>
            <person name="Doudna J."/>
            <person name="Cate J.H.D."/>
            <person name="Banfield J.F."/>
        </authorList>
    </citation>
    <scope>NUCLEOTIDE SEQUENCE</scope>
    <source>
        <strain evidence="11">NC_groundwater_717_Ag_S-0.2um_59_8</strain>
    </source>
</reference>
<evidence type="ECO:0000256" key="4">
    <source>
        <dbReference type="ARBA" id="ARBA00022779"/>
    </source>
</evidence>
<keyword evidence="2" id="KW-1003">Cell membrane</keyword>
<keyword evidence="4" id="KW-0283">Flagellar rotation</keyword>
<keyword evidence="11" id="KW-0969">Cilium</keyword>
<feature type="transmembrane region" description="Helical" evidence="8">
    <location>
        <begin position="181"/>
        <end position="204"/>
    </location>
</feature>
<dbReference type="InterPro" id="IPR047055">
    <property type="entry name" value="MotA-like"/>
</dbReference>
<keyword evidence="11" id="KW-0966">Cell projection</keyword>
<dbReference type="GO" id="GO:0005886">
    <property type="term" value="C:plasma membrane"/>
    <property type="evidence" value="ECO:0007669"/>
    <property type="project" value="UniProtKB-SubCell"/>
</dbReference>
<feature type="transmembrane region" description="Helical" evidence="8">
    <location>
        <begin position="145"/>
        <end position="169"/>
    </location>
</feature>
<feature type="transmembrane region" description="Helical" evidence="8">
    <location>
        <begin position="35"/>
        <end position="57"/>
    </location>
</feature>
<dbReference type="NCBIfam" id="NF006583">
    <property type="entry name" value="PRK09109.1"/>
    <property type="match status" value="1"/>
</dbReference>
<comment type="caution">
    <text evidence="11">The sequence shown here is derived from an EMBL/GenBank/DDBJ whole genome shotgun (WGS) entry which is preliminary data.</text>
</comment>
<evidence type="ECO:0000256" key="7">
    <source>
        <dbReference type="RuleBase" id="RU004057"/>
    </source>
</evidence>
<evidence type="ECO:0000259" key="9">
    <source>
        <dbReference type="Pfam" id="PF01618"/>
    </source>
</evidence>
<proteinExistence type="inferred from homology"/>
<dbReference type="Pfam" id="PF20560">
    <property type="entry name" value="MotA_N"/>
    <property type="match status" value="1"/>
</dbReference>
<keyword evidence="5 8" id="KW-1133">Transmembrane helix</keyword>
<keyword evidence="6 8" id="KW-0472">Membrane</keyword>
<dbReference type="AlphaFoldDB" id="A0A932GPG4"/>
<protein>
    <submittedName>
        <fullName evidence="11">Flagellar motor protein</fullName>
    </submittedName>
</protein>
<feature type="domain" description="MotA/TolQ/ExbB proton channel" evidence="9">
    <location>
        <begin position="104"/>
        <end position="212"/>
    </location>
</feature>
<feature type="domain" description="Motility protein A N-terminal" evidence="10">
    <location>
        <begin position="6"/>
        <end position="86"/>
    </location>
</feature>
<dbReference type="EMBL" id="JACPSX010000122">
    <property type="protein sequence ID" value="MBI3014744.1"/>
    <property type="molecule type" value="Genomic_DNA"/>
</dbReference>
<organism evidence="11 12">
    <name type="scientific">Tectimicrobiota bacterium</name>
    <dbReference type="NCBI Taxonomy" id="2528274"/>
    <lineage>
        <taxon>Bacteria</taxon>
        <taxon>Pseudomonadati</taxon>
        <taxon>Nitrospinota/Tectimicrobiota group</taxon>
        <taxon>Candidatus Tectimicrobiota</taxon>
    </lineage>
</organism>
<evidence type="ECO:0000313" key="12">
    <source>
        <dbReference type="Proteomes" id="UP000741360"/>
    </source>
</evidence>
<evidence type="ECO:0000256" key="1">
    <source>
        <dbReference type="ARBA" id="ARBA00004651"/>
    </source>
</evidence>
<name>A0A932GPG4_UNCTE</name>
<comment type="similarity">
    <text evidence="7">Belongs to the exbB/tolQ family.</text>
</comment>
<evidence type="ECO:0000256" key="3">
    <source>
        <dbReference type="ARBA" id="ARBA00022692"/>
    </source>
</evidence>
<dbReference type="PANTHER" id="PTHR30433:SF3">
    <property type="entry name" value="MOTILITY PROTEIN A"/>
    <property type="match status" value="1"/>
</dbReference>
<dbReference type="GO" id="GO:0071978">
    <property type="term" value="P:bacterial-type flagellum-dependent swarming motility"/>
    <property type="evidence" value="ECO:0007669"/>
    <property type="project" value="InterPro"/>
</dbReference>
<dbReference type="InterPro" id="IPR002898">
    <property type="entry name" value="MotA_ExbB_proton_chnl"/>
</dbReference>
<evidence type="ECO:0000256" key="2">
    <source>
        <dbReference type="ARBA" id="ARBA00022475"/>
    </source>
</evidence>
<evidence type="ECO:0000259" key="10">
    <source>
        <dbReference type="Pfam" id="PF20560"/>
    </source>
</evidence>
<gene>
    <name evidence="11" type="ORF">HYY65_06740</name>
</gene>
<comment type="subcellular location">
    <subcellularLocation>
        <location evidence="1">Cell membrane</location>
        <topology evidence="1">Multi-pass membrane protein</topology>
    </subcellularLocation>
    <subcellularLocation>
        <location evidence="7">Membrane</location>
        <topology evidence="7">Multi-pass membrane protein</topology>
    </subcellularLocation>
</comment>
<sequence length="255" mass="27231">MDIASVIGLILGFVAIIGGQVLEGGKVSSIIQPTALIIVMGGSIGATMLSTPMADFLRGLGLIRKVFFEPKSNAEEIKTFLVEVSSVARRDGVLALENRLHDTPDPLIGKALRHVVDGLEPAFIKALLESEIDINESKEEAALKIFEAAGGFAPTIGILGAVLGLIHTMENLADPSKIGEGIAVAFVATVYGVGSANLVFLPMANKLKRKLRLRGIIQEMIMEGVLAIQEGINPRIVEERLKIYLEKKEEPAKAA</sequence>
<evidence type="ECO:0000313" key="11">
    <source>
        <dbReference type="EMBL" id="MBI3014744.1"/>
    </source>
</evidence>
<keyword evidence="7" id="KW-0813">Transport</keyword>
<accession>A0A932GPG4</accession>
<keyword evidence="11" id="KW-0282">Flagellum</keyword>
<evidence type="ECO:0000256" key="5">
    <source>
        <dbReference type="ARBA" id="ARBA00022989"/>
    </source>
</evidence>